<feature type="transmembrane region" description="Helical" evidence="10">
    <location>
        <begin position="1383"/>
        <end position="1403"/>
    </location>
</feature>
<dbReference type="Proteomes" id="UP000799291">
    <property type="component" value="Unassembled WGS sequence"/>
</dbReference>
<accession>A0A6G1IRH8</accession>
<dbReference type="Pfam" id="PF19055">
    <property type="entry name" value="ABC2_membrane_7"/>
    <property type="match status" value="1"/>
</dbReference>
<feature type="transmembrane region" description="Helical" evidence="10">
    <location>
        <begin position="1180"/>
        <end position="1204"/>
    </location>
</feature>
<dbReference type="Gene3D" id="3.40.50.300">
    <property type="entry name" value="P-loop containing nucleotide triphosphate hydrolases"/>
    <property type="match status" value="2"/>
</dbReference>
<dbReference type="InterPro" id="IPR003593">
    <property type="entry name" value="AAA+_ATPase"/>
</dbReference>
<comment type="similarity">
    <text evidence="2">Belongs to the ABC transporter superfamily. ABCG family. PDR (TC 3.A.1.205) subfamily.</text>
</comment>
<comment type="subcellular location">
    <subcellularLocation>
        <location evidence="1">Membrane</location>
        <topology evidence="1">Multi-pass membrane protein</topology>
    </subcellularLocation>
</comment>
<dbReference type="GO" id="GO:0005524">
    <property type="term" value="F:ATP binding"/>
    <property type="evidence" value="ECO:0007669"/>
    <property type="project" value="UniProtKB-KW"/>
</dbReference>
<dbReference type="PROSITE" id="PS00211">
    <property type="entry name" value="ABC_TRANSPORTER_1"/>
    <property type="match status" value="1"/>
</dbReference>
<evidence type="ECO:0000256" key="2">
    <source>
        <dbReference type="ARBA" id="ARBA00006012"/>
    </source>
</evidence>
<feature type="compositionally biased region" description="Basic and acidic residues" evidence="9">
    <location>
        <begin position="23"/>
        <end position="35"/>
    </location>
</feature>
<evidence type="ECO:0000256" key="9">
    <source>
        <dbReference type="SAM" id="MobiDB-lite"/>
    </source>
</evidence>
<sequence>MSLNTHPTTMEKSQGESDPSWTDFRKHVDPEERSEFPKKELGVSFQNLSVYGYHTPSDYHHTVNNYPLRLGSLFRLFRKRTSFKVDILSGLDGVVSKGEILLVLGRPGSGCSTLLKSLAGEMHGIYLDTQSHLNYQGISPASMSKQFRGEYTYTAEHDSHFPELTVRETLQFAALCRKPRQVSSNEARPDASYSESLTTGLTTALNLSDVSGSKLGNEMIRGVSGGERKRVTIAEALSSWAPFQCWDNSTRGLDSATALRFIQLLRLCADSRHSTSVISLYQASQELYDSCGKVLLLYQGRQIYFGRIGDAVAYFERLGFFCPDYLTTADFLTALTHPPEMKTLVKAGFESRVPRCAEDFARLWNNSAERKSLLVDIETFNHEYPLSNENVRSFATARASEKSERTRSASPYTISLQNQIQLCLMRAFQRLRNNFSVPLGAAIGNIVMALVVGSVFFNMDNDTDSFFSRGILIFFGINLNATMGAFEVLTIWAQRPIVEKHQRYAFYHPFADAAAAMISDLPNKVITSLLFNLVLYFMTGLKRTPGAFFTWFFFSFTTFLAMSIFFRMVGSSSRTITATMAPVAITVLNFITYTGFVIPAPYMRPWLGWFRYINPIGYAFESLLINEFQGRMFPCSQFIPVGPFYSNVGPRDRQCVSSGAGPGEAFVDGDIYLSTNFGYHSKHLWRNLGIIIAMGVGFCFVHLLTSEYILAERSRGEILLFLRGQNSKSSKTSDEEAAELVPQILGKDGDSSSQRHESSDQPLQHVQHLNLPFHWRRLCYDIPVNKTKKRILDDIEGWVKPGTLTALMGATGAGKTTLLDVLAYRATLGTVTGNIMVGSQPRDSNVQRKIGYVQQADLHSPMATVREALEFSAILRQPKNVPVKDKLAYVDQVVQLLDMEAFEHAIIGVQGQGLNIEQRKRLSIGVEMAAKSELLLFLDEPTSGLDSQTAWAICTLLRKLAHHGQAILCTVHQPSAQLFGQFDQILLLGPHGRSHYFGEVRQMVSYFEENGAAACGPRRNPADWVLDITGAEPDGMSQTDWSAVWKSSEQRKLVERHLEELEKAPSSTLHSQSATRASSFAAPFATQLYYVTRRVFKDYWRTPAYMWSRFFLCVGSALFLGFSFFDSPNSIQGLQNMLFSIFLFFMVFSQVVQQLVPDFVSSRALYEIREGPSKTYDWKVFILASIIVEIPWQTFMSVLSFLSWYYTIGFQKEITDSSERHERAGLMCAFVWVFYLFCSTFSTAVSAALEHAEMCVNIANLLFYLSLIFCGVLVPPSSLPRFWIFMYRVSPLTYLVSGMFSVGVSRKHLSCSATDIVSIPIPKTYSNYTCGEYLEAYMNIAGGYVIDMEGSKEETCSYCLVRDTDTVLETLGIRYEDRWRNFGLMWVFVLVNIGAALFLYWLARVPKARLSNKQVNLIT</sequence>
<evidence type="ECO:0000256" key="3">
    <source>
        <dbReference type="ARBA" id="ARBA00022448"/>
    </source>
</evidence>
<evidence type="ECO:0000256" key="4">
    <source>
        <dbReference type="ARBA" id="ARBA00022692"/>
    </source>
</evidence>
<evidence type="ECO:0000313" key="12">
    <source>
        <dbReference type="EMBL" id="KAF2680551.1"/>
    </source>
</evidence>
<keyword evidence="3" id="KW-0813">Transport</keyword>
<evidence type="ECO:0000259" key="11">
    <source>
        <dbReference type="PROSITE" id="PS50893"/>
    </source>
</evidence>
<dbReference type="InterPro" id="IPR029481">
    <property type="entry name" value="ABC_trans_N"/>
</dbReference>
<feature type="transmembrane region" description="Helical" evidence="10">
    <location>
        <begin position="1261"/>
        <end position="1279"/>
    </location>
</feature>
<dbReference type="Pfam" id="PF06422">
    <property type="entry name" value="PDR_CDR"/>
    <property type="match status" value="1"/>
</dbReference>
<dbReference type="InterPro" id="IPR034001">
    <property type="entry name" value="ABCG_PDR_1"/>
</dbReference>
<feature type="transmembrane region" description="Helical" evidence="10">
    <location>
        <begin position="435"/>
        <end position="459"/>
    </location>
</feature>
<dbReference type="CDD" id="cd03233">
    <property type="entry name" value="ABCG_PDR_domain1"/>
    <property type="match status" value="1"/>
</dbReference>
<dbReference type="OrthoDB" id="245989at2759"/>
<dbReference type="InterPro" id="IPR027417">
    <property type="entry name" value="P-loop_NTPase"/>
</dbReference>
<dbReference type="Pfam" id="PF01061">
    <property type="entry name" value="ABC2_membrane"/>
    <property type="match status" value="2"/>
</dbReference>
<feature type="transmembrane region" description="Helical" evidence="10">
    <location>
        <begin position="471"/>
        <end position="493"/>
    </location>
</feature>
<dbReference type="CDD" id="cd03232">
    <property type="entry name" value="ABCG_PDR_domain2"/>
    <property type="match status" value="1"/>
</dbReference>
<dbReference type="InterPro" id="IPR003439">
    <property type="entry name" value="ABC_transporter-like_ATP-bd"/>
</dbReference>
<dbReference type="InterPro" id="IPR043926">
    <property type="entry name" value="ABCG_dom"/>
</dbReference>
<dbReference type="SMART" id="SM00382">
    <property type="entry name" value="AAA"/>
    <property type="match status" value="2"/>
</dbReference>
<reference evidence="12" key="1">
    <citation type="journal article" date="2020" name="Stud. Mycol.">
        <title>101 Dothideomycetes genomes: a test case for predicting lifestyles and emergence of pathogens.</title>
        <authorList>
            <person name="Haridas S."/>
            <person name="Albert R."/>
            <person name="Binder M."/>
            <person name="Bloem J."/>
            <person name="Labutti K."/>
            <person name="Salamov A."/>
            <person name="Andreopoulos B."/>
            <person name="Baker S."/>
            <person name="Barry K."/>
            <person name="Bills G."/>
            <person name="Bluhm B."/>
            <person name="Cannon C."/>
            <person name="Castanera R."/>
            <person name="Culley D."/>
            <person name="Daum C."/>
            <person name="Ezra D."/>
            <person name="Gonzalez J."/>
            <person name="Henrissat B."/>
            <person name="Kuo A."/>
            <person name="Liang C."/>
            <person name="Lipzen A."/>
            <person name="Lutzoni F."/>
            <person name="Magnuson J."/>
            <person name="Mondo S."/>
            <person name="Nolan M."/>
            <person name="Ohm R."/>
            <person name="Pangilinan J."/>
            <person name="Park H.-J."/>
            <person name="Ramirez L."/>
            <person name="Alfaro M."/>
            <person name="Sun H."/>
            <person name="Tritt A."/>
            <person name="Yoshinaga Y."/>
            <person name="Zwiers L.-H."/>
            <person name="Turgeon B."/>
            <person name="Goodwin S."/>
            <person name="Spatafora J."/>
            <person name="Crous P."/>
            <person name="Grigoriev I."/>
        </authorList>
    </citation>
    <scope>NUCLEOTIDE SEQUENCE</scope>
    <source>
        <strain evidence="12">CBS 122367</strain>
    </source>
</reference>
<evidence type="ECO:0000256" key="1">
    <source>
        <dbReference type="ARBA" id="ARBA00004141"/>
    </source>
</evidence>
<feature type="compositionally biased region" description="Polar residues" evidence="9">
    <location>
        <begin position="1"/>
        <end position="20"/>
    </location>
</feature>
<proteinExistence type="inferred from homology"/>
<gene>
    <name evidence="12" type="ORF">K458DRAFT_345225</name>
</gene>
<keyword evidence="13" id="KW-1185">Reference proteome</keyword>
<dbReference type="GO" id="GO:0016887">
    <property type="term" value="F:ATP hydrolysis activity"/>
    <property type="evidence" value="ECO:0007669"/>
    <property type="project" value="InterPro"/>
</dbReference>
<protein>
    <submittedName>
        <fullName evidence="12">AtrD, ABC-transporter</fullName>
    </submittedName>
</protein>
<feature type="region of interest" description="Disordered" evidence="9">
    <location>
        <begin position="1"/>
        <end position="35"/>
    </location>
</feature>
<feature type="domain" description="ABC transporter" evidence="11">
    <location>
        <begin position="766"/>
        <end position="1016"/>
    </location>
</feature>
<feature type="transmembrane region" description="Helical" evidence="10">
    <location>
        <begin position="581"/>
        <end position="602"/>
    </location>
</feature>
<evidence type="ECO:0000256" key="10">
    <source>
        <dbReference type="SAM" id="Phobius"/>
    </source>
</evidence>
<dbReference type="InterPro" id="IPR010929">
    <property type="entry name" value="PDR_CDR_ABC"/>
</dbReference>
<organism evidence="12 13">
    <name type="scientific">Lentithecium fluviatile CBS 122367</name>
    <dbReference type="NCBI Taxonomy" id="1168545"/>
    <lineage>
        <taxon>Eukaryota</taxon>
        <taxon>Fungi</taxon>
        <taxon>Dikarya</taxon>
        <taxon>Ascomycota</taxon>
        <taxon>Pezizomycotina</taxon>
        <taxon>Dothideomycetes</taxon>
        <taxon>Pleosporomycetidae</taxon>
        <taxon>Pleosporales</taxon>
        <taxon>Massarineae</taxon>
        <taxon>Lentitheciaceae</taxon>
        <taxon>Lentithecium</taxon>
    </lineage>
</organism>
<evidence type="ECO:0000256" key="5">
    <source>
        <dbReference type="ARBA" id="ARBA00022741"/>
    </source>
</evidence>
<dbReference type="FunFam" id="3.40.50.300:FF:000054">
    <property type="entry name" value="ABC multidrug transporter atrF"/>
    <property type="match status" value="1"/>
</dbReference>
<dbReference type="GO" id="GO:0140359">
    <property type="term" value="F:ABC-type transporter activity"/>
    <property type="evidence" value="ECO:0007669"/>
    <property type="project" value="InterPro"/>
</dbReference>
<dbReference type="InterPro" id="IPR013525">
    <property type="entry name" value="ABC2_TM"/>
</dbReference>
<dbReference type="Pfam" id="PF00005">
    <property type="entry name" value="ABC_tran"/>
    <property type="match status" value="2"/>
</dbReference>
<keyword evidence="5" id="KW-0547">Nucleotide-binding</keyword>
<feature type="transmembrane region" description="Helical" evidence="10">
    <location>
        <begin position="548"/>
        <end position="569"/>
    </location>
</feature>
<keyword evidence="7 10" id="KW-1133">Transmembrane helix</keyword>
<evidence type="ECO:0000256" key="6">
    <source>
        <dbReference type="ARBA" id="ARBA00022840"/>
    </source>
</evidence>
<name>A0A6G1IRH8_9PLEO</name>
<evidence type="ECO:0000256" key="7">
    <source>
        <dbReference type="ARBA" id="ARBA00022989"/>
    </source>
</evidence>
<keyword evidence="6" id="KW-0067">ATP-binding</keyword>
<feature type="domain" description="ABC transporter" evidence="11">
    <location>
        <begin position="68"/>
        <end position="324"/>
    </location>
</feature>
<dbReference type="InterPro" id="IPR034003">
    <property type="entry name" value="ABCG_PDR_2"/>
</dbReference>
<evidence type="ECO:0000256" key="8">
    <source>
        <dbReference type="ARBA" id="ARBA00023136"/>
    </source>
</evidence>
<dbReference type="EMBL" id="MU005596">
    <property type="protein sequence ID" value="KAF2680551.1"/>
    <property type="molecule type" value="Genomic_DNA"/>
</dbReference>
<feature type="transmembrane region" description="Helical" evidence="10">
    <location>
        <begin position="1104"/>
        <end position="1125"/>
    </location>
</feature>
<dbReference type="SUPFAM" id="SSF52540">
    <property type="entry name" value="P-loop containing nucleoside triphosphate hydrolases"/>
    <property type="match status" value="2"/>
</dbReference>
<dbReference type="InterPro" id="IPR017871">
    <property type="entry name" value="ABC_transporter-like_CS"/>
</dbReference>
<feature type="transmembrane region" description="Helical" evidence="10">
    <location>
        <begin position="1137"/>
        <end position="1160"/>
    </location>
</feature>
<keyword evidence="8 10" id="KW-0472">Membrane</keyword>
<keyword evidence="4 10" id="KW-0812">Transmembrane</keyword>
<feature type="transmembrane region" description="Helical" evidence="10">
    <location>
        <begin position="684"/>
        <end position="705"/>
    </location>
</feature>
<dbReference type="PROSITE" id="PS50893">
    <property type="entry name" value="ABC_TRANSPORTER_2"/>
    <property type="match status" value="2"/>
</dbReference>
<dbReference type="Pfam" id="PF14510">
    <property type="entry name" value="ABC_trans_N"/>
    <property type="match status" value="1"/>
</dbReference>
<evidence type="ECO:0000313" key="13">
    <source>
        <dbReference type="Proteomes" id="UP000799291"/>
    </source>
</evidence>
<dbReference type="PANTHER" id="PTHR19241">
    <property type="entry name" value="ATP-BINDING CASSETTE TRANSPORTER"/>
    <property type="match status" value="1"/>
</dbReference>
<dbReference type="GO" id="GO:0016020">
    <property type="term" value="C:membrane"/>
    <property type="evidence" value="ECO:0007669"/>
    <property type="project" value="UniProtKB-SubCell"/>
</dbReference>
<feature type="transmembrane region" description="Helical" evidence="10">
    <location>
        <begin position="1224"/>
        <end position="1249"/>
    </location>
</feature>